<evidence type="ECO:0000256" key="3">
    <source>
        <dbReference type="ARBA" id="ARBA00022692"/>
    </source>
</evidence>
<dbReference type="InterPro" id="IPR006214">
    <property type="entry name" value="Bax_inhibitor_1-related"/>
</dbReference>
<comment type="subcellular location">
    <subcellularLocation>
        <location evidence="1">Membrane</location>
        <topology evidence="1">Multi-pass membrane protein</topology>
    </subcellularLocation>
</comment>
<dbReference type="Pfam" id="PF01027">
    <property type="entry name" value="Bax1-I"/>
    <property type="match status" value="1"/>
</dbReference>
<evidence type="ECO:0000313" key="7">
    <source>
        <dbReference type="EMBL" id="RAK59288.1"/>
    </source>
</evidence>
<dbReference type="CDD" id="cd10432">
    <property type="entry name" value="BI-1-like_bacterial"/>
    <property type="match status" value="1"/>
</dbReference>
<feature type="transmembrane region" description="Helical" evidence="6">
    <location>
        <begin position="183"/>
        <end position="201"/>
    </location>
</feature>
<sequence length="250" mass="26670">MSDFNRGYARTIPADRADMSVDAGLRSFMLGVYNKVALGLVLSAGLAYLTGAYPPVRDLMFRVTADGRLAGFTLIGMIVAFAPLVVLLMSGFALRNPSPRSASALYWTIVTLIGASLGVVVLVYTGASIGTTFLITATAFGALSLVGYTTKKDLTGFGSFLIMGVFGLIIASLVNMFLHLPSIAFIVNVLGVLIFSGLVAYDTQRLKMTYYQLGGDQAAMGVATSYGALSLYINFINLFQFLLSMLGSRR</sequence>
<dbReference type="EMBL" id="QFYP01000001">
    <property type="protein sequence ID" value="RAK59288.1"/>
    <property type="molecule type" value="Genomic_DNA"/>
</dbReference>
<feature type="transmembrane region" description="Helical" evidence="6">
    <location>
        <begin position="69"/>
        <end position="92"/>
    </location>
</feature>
<keyword evidence="8" id="KW-1185">Reference proteome</keyword>
<accession>A0A328B2P9</accession>
<reference evidence="8" key="1">
    <citation type="submission" date="2018-05" db="EMBL/GenBank/DDBJ databases">
        <authorList>
            <person name="Li X."/>
        </authorList>
    </citation>
    <scope>NUCLEOTIDE SEQUENCE [LARGE SCALE GENOMIC DNA]</scope>
    <source>
        <strain evidence="8">HKS-05</strain>
    </source>
</reference>
<dbReference type="OrthoDB" id="9793828at2"/>
<evidence type="ECO:0000313" key="8">
    <source>
        <dbReference type="Proteomes" id="UP000249842"/>
    </source>
</evidence>
<dbReference type="AlphaFoldDB" id="A0A328B2P9"/>
<feature type="transmembrane region" description="Helical" evidence="6">
    <location>
        <begin position="222"/>
        <end position="243"/>
    </location>
</feature>
<evidence type="ECO:0000256" key="5">
    <source>
        <dbReference type="ARBA" id="ARBA00023136"/>
    </source>
</evidence>
<evidence type="ECO:0000256" key="6">
    <source>
        <dbReference type="RuleBase" id="RU004379"/>
    </source>
</evidence>
<dbReference type="PANTHER" id="PTHR23291:SF50">
    <property type="entry name" value="PROTEIN LIFEGUARD 4"/>
    <property type="match status" value="1"/>
</dbReference>
<dbReference type="GO" id="GO:0016020">
    <property type="term" value="C:membrane"/>
    <property type="evidence" value="ECO:0007669"/>
    <property type="project" value="UniProtKB-SubCell"/>
</dbReference>
<proteinExistence type="inferred from homology"/>
<dbReference type="PANTHER" id="PTHR23291">
    <property type="entry name" value="BAX INHIBITOR-RELATED"/>
    <property type="match status" value="1"/>
</dbReference>
<evidence type="ECO:0000256" key="2">
    <source>
        <dbReference type="ARBA" id="ARBA00010350"/>
    </source>
</evidence>
<feature type="transmembrane region" description="Helical" evidence="6">
    <location>
        <begin position="160"/>
        <end position="177"/>
    </location>
</feature>
<protein>
    <submittedName>
        <fullName evidence="7">BAX inhibitor (BI)-1/YccA family protein</fullName>
    </submittedName>
</protein>
<gene>
    <name evidence="7" type="ORF">DJ021_05460</name>
</gene>
<evidence type="ECO:0000256" key="1">
    <source>
        <dbReference type="ARBA" id="ARBA00004141"/>
    </source>
</evidence>
<dbReference type="RefSeq" id="WP_111456581.1">
    <property type="nucleotide sequence ID" value="NZ_QFYP01000001.1"/>
</dbReference>
<keyword evidence="5 6" id="KW-0472">Membrane</keyword>
<keyword evidence="3 6" id="KW-0812">Transmembrane</keyword>
<organism evidence="7 8">
    <name type="scientific">Phenylobacterium hankyongense</name>
    <dbReference type="NCBI Taxonomy" id="1813876"/>
    <lineage>
        <taxon>Bacteria</taxon>
        <taxon>Pseudomonadati</taxon>
        <taxon>Pseudomonadota</taxon>
        <taxon>Alphaproteobacteria</taxon>
        <taxon>Caulobacterales</taxon>
        <taxon>Caulobacteraceae</taxon>
        <taxon>Phenylobacterium</taxon>
    </lineage>
</organism>
<comment type="caution">
    <text evidence="7">The sequence shown here is derived from an EMBL/GenBank/DDBJ whole genome shotgun (WGS) entry which is preliminary data.</text>
</comment>
<comment type="similarity">
    <text evidence="2 6">Belongs to the BI1 family.</text>
</comment>
<dbReference type="Proteomes" id="UP000249842">
    <property type="component" value="Unassembled WGS sequence"/>
</dbReference>
<name>A0A328B2P9_9CAUL</name>
<evidence type="ECO:0000256" key="4">
    <source>
        <dbReference type="ARBA" id="ARBA00022989"/>
    </source>
</evidence>
<feature type="transmembrane region" description="Helical" evidence="6">
    <location>
        <begin position="104"/>
        <end position="123"/>
    </location>
</feature>
<keyword evidence="4 6" id="KW-1133">Transmembrane helix</keyword>
<feature type="transmembrane region" description="Helical" evidence="6">
    <location>
        <begin position="28"/>
        <end position="49"/>
    </location>
</feature>
<feature type="transmembrane region" description="Helical" evidence="6">
    <location>
        <begin position="129"/>
        <end position="148"/>
    </location>
</feature>